<dbReference type="GO" id="GO:0006310">
    <property type="term" value="P:DNA recombination"/>
    <property type="evidence" value="ECO:0007669"/>
    <property type="project" value="UniProtKB-KW"/>
</dbReference>
<dbReference type="PANTHER" id="PTHR34605">
    <property type="entry name" value="PHAGE_INTEGRASE DOMAIN-CONTAINING PROTEIN"/>
    <property type="match status" value="1"/>
</dbReference>
<dbReference type="Proteomes" id="UP000305282">
    <property type="component" value="Unassembled WGS sequence"/>
</dbReference>
<accession>A0A4S5E1E2</accession>
<dbReference type="InterPro" id="IPR011010">
    <property type="entry name" value="DNA_brk_join_enz"/>
</dbReference>
<name>A0A4S5E1E2_9ACTN</name>
<dbReference type="SUPFAM" id="SSF47823">
    <property type="entry name" value="lambda integrase-like, N-terminal domain"/>
    <property type="match status" value="1"/>
</dbReference>
<dbReference type="InterPro" id="IPR044068">
    <property type="entry name" value="CB"/>
</dbReference>
<comment type="caution">
    <text evidence="7">The sequence shown here is derived from an EMBL/GenBank/DDBJ whole genome shotgun (WGS) entry which is preliminary data.</text>
</comment>
<feature type="domain" description="Tyr recombinase" evidence="5">
    <location>
        <begin position="133"/>
        <end position="333"/>
    </location>
</feature>
<dbReference type="InterPro" id="IPR013762">
    <property type="entry name" value="Integrase-like_cat_sf"/>
</dbReference>
<evidence type="ECO:0000259" key="5">
    <source>
        <dbReference type="PROSITE" id="PS51898"/>
    </source>
</evidence>
<dbReference type="Pfam" id="PF00589">
    <property type="entry name" value="Phage_integrase"/>
    <property type="match status" value="1"/>
</dbReference>
<proteinExistence type="predicted"/>
<dbReference type="Pfam" id="PF02899">
    <property type="entry name" value="Phage_int_SAM_1"/>
    <property type="match status" value="1"/>
</dbReference>
<feature type="domain" description="Core-binding (CB)" evidence="6">
    <location>
        <begin position="30"/>
        <end position="105"/>
    </location>
</feature>
<dbReference type="EMBL" id="SSXH01000511">
    <property type="protein sequence ID" value="THJ65102.1"/>
    <property type="molecule type" value="Genomic_DNA"/>
</dbReference>
<sequence length="336" mass="35409">MTAEIVPTAAPAGELARPGDIDINTTVSALTAERMANATAANTSRAYDRQWRAFAGWCVQHGRDAAPATDATLAEYASALVSAGAGAATIEQAIATVRRIHRDRGLHPPDTRGAQLVLRAHRRAQADTGRRARTAPPAAREQLRAMVTACPEGPLGVRDRALLVLGVAMMGRRSELAGLDLADVDEVDEGLLVYVRRSKTDQDALGAEGAIPYGSHPDTCPVRAVRAWRALLAEHGITDGPLLRAVDRAGRISPRRMSGDGINRVVRTAAVRAGLPGADRYTAHSLRAGGATAAAKAGAQTAAIAAQGRWSISSPVVHGYVRAVDRWRDNPMDGAL</sequence>
<dbReference type="InterPro" id="IPR004107">
    <property type="entry name" value="Integrase_SAM-like_N"/>
</dbReference>
<dbReference type="PROSITE" id="PS51900">
    <property type="entry name" value="CB"/>
    <property type="match status" value="1"/>
</dbReference>
<keyword evidence="8" id="KW-1185">Reference proteome</keyword>
<gene>
    <name evidence="7" type="ORF">E7Y31_17235</name>
</gene>
<evidence type="ECO:0000256" key="1">
    <source>
        <dbReference type="ARBA" id="ARBA00022908"/>
    </source>
</evidence>
<dbReference type="AlphaFoldDB" id="A0A4S5E1E2"/>
<evidence type="ECO:0000256" key="3">
    <source>
        <dbReference type="ARBA" id="ARBA00023172"/>
    </source>
</evidence>
<evidence type="ECO:0000313" key="8">
    <source>
        <dbReference type="Proteomes" id="UP000305282"/>
    </source>
</evidence>
<evidence type="ECO:0000256" key="4">
    <source>
        <dbReference type="PROSITE-ProRule" id="PRU01248"/>
    </source>
</evidence>
<keyword evidence="2 4" id="KW-0238">DNA-binding</keyword>
<dbReference type="InterPro" id="IPR002104">
    <property type="entry name" value="Integrase_catalytic"/>
</dbReference>
<organism evidence="7 8">
    <name type="scientific">Candidatus Frankia alpina</name>
    <dbReference type="NCBI Taxonomy" id="2699483"/>
    <lineage>
        <taxon>Bacteria</taxon>
        <taxon>Bacillati</taxon>
        <taxon>Actinomycetota</taxon>
        <taxon>Actinomycetes</taxon>
        <taxon>Frankiales</taxon>
        <taxon>Frankiaceae</taxon>
        <taxon>Frankia</taxon>
    </lineage>
</organism>
<dbReference type="Gene3D" id="1.10.443.10">
    <property type="entry name" value="Intergrase catalytic core"/>
    <property type="match status" value="1"/>
</dbReference>
<dbReference type="PROSITE" id="PS51898">
    <property type="entry name" value="TYR_RECOMBINASE"/>
    <property type="match status" value="1"/>
</dbReference>
<reference evidence="7 8" key="1">
    <citation type="submission" date="2019-04" db="EMBL/GenBank/DDBJ databases">
        <title>Draft genome sequences for three unisolated Alnus-infective Frankia Sp+ strains, AgTrS, AiOr and AvVan, the first sequenced Frankia strains able to sporulate in-planta.</title>
        <authorList>
            <person name="Bethencourt L."/>
            <person name="Vautrin F."/>
            <person name="Taib N."/>
            <person name="Dubost A."/>
            <person name="Castro-Garcia L."/>
            <person name="Imbaud O."/>
            <person name="Abrouk D."/>
            <person name="Fournier P."/>
            <person name="Briolay J."/>
            <person name="Nguyen A."/>
            <person name="Normand P."/>
            <person name="Fernandez M.P."/>
            <person name="Brochier-Armanet C."/>
            <person name="Herrera-Belaroussi A."/>
        </authorList>
    </citation>
    <scope>NUCLEOTIDE SEQUENCE [LARGE SCALE GENOMIC DNA]</scope>
    <source>
        <strain evidence="7 8">AvVan</strain>
    </source>
</reference>
<dbReference type="RefSeq" id="WP_136448990.1">
    <property type="nucleotide sequence ID" value="NZ_SSXH01000511.1"/>
</dbReference>
<dbReference type="Gene3D" id="1.10.150.130">
    <property type="match status" value="1"/>
</dbReference>
<dbReference type="InterPro" id="IPR052925">
    <property type="entry name" value="Phage_Integrase-like_Recomb"/>
</dbReference>
<protein>
    <submittedName>
        <fullName evidence="7">Integrase</fullName>
    </submittedName>
</protein>
<evidence type="ECO:0000259" key="6">
    <source>
        <dbReference type="PROSITE" id="PS51900"/>
    </source>
</evidence>
<keyword evidence="1" id="KW-0229">DNA integration</keyword>
<dbReference type="OrthoDB" id="9815875at2"/>
<evidence type="ECO:0000256" key="2">
    <source>
        <dbReference type="ARBA" id="ARBA00023125"/>
    </source>
</evidence>
<dbReference type="GO" id="GO:0003677">
    <property type="term" value="F:DNA binding"/>
    <property type="evidence" value="ECO:0007669"/>
    <property type="project" value="UniProtKB-UniRule"/>
</dbReference>
<keyword evidence="3" id="KW-0233">DNA recombination</keyword>
<dbReference type="SUPFAM" id="SSF56349">
    <property type="entry name" value="DNA breaking-rejoining enzymes"/>
    <property type="match status" value="1"/>
</dbReference>
<evidence type="ECO:0000313" key="7">
    <source>
        <dbReference type="EMBL" id="THJ65102.1"/>
    </source>
</evidence>
<dbReference type="GO" id="GO:0015074">
    <property type="term" value="P:DNA integration"/>
    <property type="evidence" value="ECO:0007669"/>
    <property type="project" value="UniProtKB-KW"/>
</dbReference>
<dbReference type="PANTHER" id="PTHR34605:SF4">
    <property type="entry name" value="DNA ADENINE METHYLTRANSFERASE"/>
    <property type="match status" value="1"/>
</dbReference>
<dbReference type="InterPro" id="IPR010998">
    <property type="entry name" value="Integrase_recombinase_N"/>
</dbReference>